<comment type="similarity">
    <text evidence="1">In the C-terminal section; belongs to the class-I pyridoxal-phosphate-dependent aminotransferase family.</text>
</comment>
<dbReference type="InterPro" id="IPR036388">
    <property type="entry name" value="WH-like_DNA-bd_sf"/>
</dbReference>
<dbReference type="eggNOG" id="COG1167">
    <property type="taxonomic scope" value="Bacteria"/>
</dbReference>
<dbReference type="PANTHER" id="PTHR46577">
    <property type="entry name" value="HTH-TYPE TRANSCRIPTIONAL REGULATORY PROTEIN GABR"/>
    <property type="match status" value="1"/>
</dbReference>
<evidence type="ECO:0000256" key="2">
    <source>
        <dbReference type="ARBA" id="ARBA00022898"/>
    </source>
</evidence>
<organism evidence="7 8">
    <name type="scientific">Nitratireductor pacificus pht-3B</name>
    <dbReference type="NCBI Taxonomy" id="391937"/>
    <lineage>
        <taxon>Bacteria</taxon>
        <taxon>Pseudomonadati</taxon>
        <taxon>Pseudomonadota</taxon>
        <taxon>Alphaproteobacteria</taxon>
        <taxon>Hyphomicrobiales</taxon>
        <taxon>Phyllobacteriaceae</taxon>
        <taxon>Nitratireductor</taxon>
    </lineage>
</organism>
<keyword evidence="2" id="KW-0663">Pyridoxal phosphate</keyword>
<dbReference type="InterPro" id="IPR015424">
    <property type="entry name" value="PyrdxlP-dep_Trfase"/>
</dbReference>
<dbReference type="SMART" id="SM00345">
    <property type="entry name" value="HTH_GNTR"/>
    <property type="match status" value="1"/>
</dbReference>
<evidence type="ECO:0000256" key="4">
    <source>
        <dbReference type="ARBA" id="ARBA00023125"/>
    </source>
</evidence>
<keyword evidence="5" id="KW-0804">Transcription</keyword>
<dbReference type="Gene3D" id="3.90.1150.10">
    <property type="entry name" value="Aspartate Aminotransferase, domain 1"/>
    <property type="match status" value="1"/>
</dbReference>
<evidence type="ECO:0000313" key="8">
    <source>
        <dbReference type="Proteomes" id="UP000006786"/>
    </source>
</evidence>
<dbReference type="InterPro" id="IPR051446">
    <property type="entry name" value="HTH_trans_reg/aminotransferase"/>
</dbReference>
<dbReference type="InterPro" id="IPR015421">
    <property type="entry name" value="PyrdxlP-dep_Trfase_major"/>
</dbReference>
<dbReference type="PATRIC" id="fig|391937.3.peg.3412"/>
<dbReference type="PROSITE" id="PS50949">
    <property type="entry name" value="HTH_GNTR"/>
    <property type="match status" value="1"/>
</dbReference>
<accession>K2MKE2</accession>
<dbReference type="Pfam" id="PF00392">
    <property type="entry name" value="GntR"/>
    <property type="match status" value="1"/>
</dbReference>
<dbReference type="AlphaFoldDB" id="K2MKE2"/>
<dbReference type="CDD" id="cd00609">
    <property type="entry name" value="AAT_like"/>
    <property type="match status" value="1"/>
</dbReference>
<keyword evidence="4" id="KW-0238">DNA-binding</keyword>
<protein>
    <submittedName>
        <fullName evidence="7">GntR family transcriptional regulator</fullName>
    </submittedName>
</protein>
<name>K2MKE2_9HYPH</name>
<dbReference type="EMBL" id="AMRM01000020">
    <property type="protein sequence ID" value="EKF17697.1"/>
    <property type="molecule type" value="Genomic_DNA"/>
</dbReference>
<reference evidence="7 8" key="1">
    <citation type="journal article" date="2012" name="J. Bacteriol.">
        <title>Genome Sequence of Nitratireductor pacificus Type Strain pht-3B.</title>
        <authorList>
            <person name="Lai Q."/>
            <person name="Li G."/>
            <person name="Shao Z."/>
        </authorList>
    </citation>
    <scope>NUCLEOTIDE SEQUENCE [LARGE SCALE GENOMIC DNA]</scope>
    <source>
        <strain evidence="8">pht-3B</strain>
    </source>
</reference>
<dbReference type="GO" id="GO:0003677">
    <property type="term" value="F:DNA binding"/>
    <property type="evidence" value="ECO:0007669"/>
    <property type="project" value="UniProtKB-KW"/>
</dbReference>
<dbReference type="STRING" id="391937.NA2_16597"/>
<dbReference type="SUPFAM" id="SSF46785">
    <property type="entry name" value="Winged helix' DNA-binding domain"/>
    <property type="match status" value="1"/>
</dbReference>
<dbReference type="Gene3D" id="1.10.10.10">
    <property type="entry name" value="Winged helix-like DNA-binding domain superfamily/Winged helix DNA-binding domain"/>
    <property type="match status" value="1"/>
</dbReference>
<evidence type="ECO:0000256" key="1">
    <source>
        <dbReference type="ARBA" id="ARBA00005384"/>
    </source>
</evidence>
<dbReference type="GO" id="GO:0030170">
    <property type="term" value="F:pyridoxal phosphate binding"/>
    <property type="evidence" value="ECO:0007669"/>
    <property type="project" value="InterPro"/>
</dbReference>
<evidence type="ECO:0000256" key="3">
    <source>
        <dbReference type="ARBA" id="ARBA00023015"/>
    </source>
</evidence>
<dbReference type="Gene3D" id="3.40.640.10">
    <property type="entry name" value="Type I PLP-dependent aspartate aminotransferase-like (Major domain)"/>
    <property type="match status" value="1"/>
</dbReference>
<keyword evidence="8" id="KW-1185">Reference proteome</keyword>
<comment type="caution">
    <text evidence="7">The sequence shown here is derived from an EMBL/GenBank/DDBJ whole genome shotgun (WGS) entry which is preliminary data.</text>
</comment>
<dbReference type="InterPro" id="IPR015422">
    <property type="entry name" value="PyrdxlP-dep_Trfase_small"/>
</dbReference>
<proteinExistence type="inferred from homology"/>
<evidence type="ECO:0000256" key="5">
    <source>
        <dbReference type="ARBA" id="ARBA00023163"/>
    </source>
</evidence>
<evidence type="ECO:0000259" key="6">
    <source>
        <dbReference type="PROSITE" id="PS50949"/>
    </source>
</evidence>
<dbReference type="Proteomes" id="UP000006786">
    <property type="component" value="Unassembled WGS sequence"/>
</dbReference>
<keyword evidence="3" id="KW-0805">Transcription regulation</keyword>
<dbReference type="OrthoDB" id="9794015at2"/>
<dbReference type="InterPro" id="IPR036390">
    <property type="entry name" value="WH_DNA-bd_sf"/>
</dbReference>
<dbReference type="InterPro" id="IPR000524">
    <property type="entry name" value="Tscrpt_reg_HTH_GntR"/>
</dbReference>
<feature type="domain" description="HTH gntR-type" evidence="6">
    <location>
        <begin position="13"/>
        <end position="81"/>
    </location>
</feature>
<dbReference type="RefSeq" id="WP_008598209.1">
    <property type="nucleotide sequence ID" value="NZ_AMRM01000020.1"/>
</dbReference>
<sequence>MSTWLPDLDNRKGARYVALADEIGKAIRDGRLSAGARLPTQRELARTTGLNLTTVNRGYALATRRGLLSSEVGRGTFVRTVGIPSMIHWPRGADFSGIDLSANLPSASGTVDDIAWAISSFGADSASRLLGYQPAHGLAEHRAAAADWLGQLGMAAPPEQVLTVSGAMHGMSLSLMAICQPGDRVLVEELTSPGIIALCSALGLNVAQVPLDAEGVTPRGLERALDAGAAKALIVVPNLQNPTLSIMPTERRLAIAEVLKRRRVLAVENDVYGPLAFDRPAPLATLAPGLVCYVTSLSKSAAPGMRIGWLVPPPSLLRRTIDRLQATNGYTSPVLMEIAASWIRSGRANDMVRMQREKARQRQALAMRVLQGLSVTTQPTALHIWLELPEPWRAEELVAYAGERDVAVMPSEAFTTSRRQQRAAIRISLCNGSMADLENGLKKLRAILDGHL</sequence>
<dbReference type="SUPFAM" id="SSF53383">
    <property type="entry name" value="PLP-dependent transferases"/>
    <property type="match status" value="1"/>
</dbReference>
<dbReference type="InterPro" id="IPR004839">
    <property type="entry name" value="Aminotransferase_I/II_large"/>
</dbReference>
<dbReference type="Pfam" id="PF00155">
    <property type="entry name" value="Aminotran_1_2"/>
    <property type="match status" value="1"/>
</dbReference>
<dbReference type="CDD" id="cd07377">
    <property type="entry name" value="WHTH_GntR"/>
    <property type="match status" value="1"/>
</dbReference>
<evidence type="ECO:0000313" key="7">
    <source>
        <dbReference type="EMBL" id="EKF17697.1"/>
    </source>
</evidence>
<dbReference type="PANTHER" id="PTHR46577:SF1">
    <property type="entry name" value="HTH-TYPE TRANSCRIPTIONAL REGULATORY PROTEIN GABR"/>
    <property type="match status" value="1"/>
</dbReference>
<gene>
    <name evidence="7" type="ORF">NA2_16597</name>
</gene>
<dbReference type="GO" id="GO:0003700">
    <property type="term" value="F:DNA-binding transcription factor activity"/>
    <property type="evidence" value="ECO:0007669"/>
    <property type="project" value="InterPro"/>
</dbReference>